<gene>
    <name evidence="2" type="ORF">MACH26_42240</name>
</gene>
<proteinExistence type="predicted"/>
<evidence type="ECO:0000313" key="2">
    <source>
        <dbReference type="EMBL" id="BDX08703.1"/>
    </source>
</evidence>
<dbReference type="Gene3D" id="1.10.8.1180">
    <property type="match status" value="1"/>
</dbReference>
<feature type="domain" description="DnaT DNA-binding" evidence="1">
    <location>
        <begin position="109"/>
        <end position="175"/>
    </location>
</feature>
<evidence type="ECO:0000313" key="3">
    <source>
        <dbReference type="Proteomes" id="UP001333710"/>
    </source>
</evidence>
<name>A0AA48KSK7_9ALTE</name>
<dbReference type="KEGG" id="pmaw:MACH26_42240"/>
<keyword evidence="3" id="KW-1185">Reference proteome</keyword>
<dbReference type="InterPro" id="IPR040480">
    <property type="entry name" value="DnaT_DNA_bind"/>
</dbReference>
<accession>A0AA48KSK7</accession>
<dbReference type="Pfam" id="PF17948">
    <property type="entry name" value="DnaT"/>
    <property type="match status" value="1"/>
</dbReference>
<protein>
    <recommendedName>
        <fullName evidence="1">DnaT DNA-binding domain-containing protein</fullName>
    </recommendedName>
</protein>
<dbReference type="RefSeq" id="WP_338294764.1">
    <property type="nucleotide sequence ID" value="NZ_AP027272.1"/>
</dbReference>
<sequence>MNQTELQSLAKPLHNNSRVLYLLYFRPAANPQTGNCPPLNYKAIQELLNSGGANITLGREINEFILELIAEELLEPLTTINDSDSLSGVQFRLPQMLQVQNPALSQRKRINKDWRPNDKTFEEIAQLVGVIQKDYSDTELGEFIAYWLGRPEQTFSEWQWTQKFVLHIRKSRQIKGYNPDSIIGYQQVEKQPEVVIDENTKKLIDRYHGKS</sequence>
<dbReference type="EMBL" id="AP027272">
    <property type="protein sequence ID" value="BDX08703.1"/>
    <property type="molecule type" value="Genomic_DNA"/>
</dbReference>
<dbReference type="AlphaFoldDB" id="A0AA48KSK7"/>
<organism evidence="2 3">
    <name type="scientific">Planctobacterium marinum</name>
    <dbReference type="NCBI Taxonomy" id="1631968"/>
    <lineage>
        <taxon>Bacteria</taxon>
        <taxon>Pseudomonadati</taxon>
        <taxon>Pseudomonadota</taxon>
        <taxon>Gammaproteobacteria</taxon>
        <taxon>Alteromonadales</taxon>
        <taxon>Alteromonadaceae</taxon>
        <taxon>Planctobacterium</taxon>
    </lineage>
</organism>
<evidence type="ECO:0000259" key="1">
    <source>
        <dbReference type="Pfam" id="PF17948"/>
    </source>
</evidence>
<reference evidence="2" key="1">
    <citation type="submission" date="2023-01" db="EMBL/GenBank/DDBJ databases">
        <title>Complete genome sequence of Planctobacterium marinum strain Dej080120_11.</title>
        <authorList>
            <person name="Ueki S."/>
            <person name="Maruyama F."/>
        </authorList>
    </citation>
    <scope>NUCLEOTIDE SEQUENCE</scope>
    <source>
        <strain evidence="2">Dej080120_11</strain>
    </source>
</reference>
<dbReference type="Proteomes" id="UP001333710">
    <property type="component" value="Chromosome"/>
</dbReference>